<feature type="domain" description="Immunoglobulin" evidence="1">
    <location>
        <begin position="32"/>
        <end position="142"/>
    </location>
</feature>
<accession>A0A3Q4BNL4</accession>
<evidence type="ECO:0000259" key="1">
    <source>
        <dbReference type="SMART" id="SM00409"/>
    </source>
</evidence>
<dbReference type="SMART" id="SM00409">
    <property type="entry name" value="IG"/>
    <property type="match status" value="2"/>
</dbReference>
<dbReference type="OMA" id="VLPCSWR"/>
<dbReference type="PANTHER" id="PTHR11422:SF10">
    <property type="entry name" value="IG-LIKE DOMAIN-CONTAINING PROTEIN"/>
    <property type="match status" value="1"/>
</dbReference>
<dbReference type="Ensembl" id="ENSMMOT00000022645.1">
    <property type="protein sequence ID" value="ENSMMOP00000022277.1"/>
    <property type="gene ID" value="ENSMMOG00000016924.1"/>
</dbReference>
<name>A0A3Q4BNL4_MOLML</name>
<dbReference type="AlphaFoldDB" id="A0A3Q4BNL4"/>
<dbReference type="Gene3D" id="2.60.40.10">
    <property type="entry name" value="Immunoglobulins"/>
    <property type="match status" value="2"/>
</dbReference>
<keyword evidence="3" id="KW-1185">Reference proteome</keyword>
<dbReference type="InterPro" id="IPR013783">
    <property type="entry name" value="Ig-like_fold"/>
</dbReference>
<reference evidence="2" key="1">
    <citation type="submission" date="2025-08" db="UniProtKB">
        <authorList>
            <consortium name="Ensembl"/>
        </authorList>
    </citation>
    <scope>IDENTIFICATION</scope>
</reference>
<evidence type="ECO:0000313" key="2">
    <source>
        <dbReference type="Ensembl" id="ENSMMOP00000022277.1"/>
    </source>
</evidence>
<proteinExistence type="predicted"/>
<reference evidence="2" key="2">
    <citation type="submission" date="2025-09" db="UniProtKB">
        <authorList>
            <consortium name="Ensembl"/>
        </authorList>
    </citation>
    <scope>IDENTIFICATION</scope>
</reference>
<dbReference type="Proteomes" id="UP000261620">
    <property type="component" value="Unplaced"/>
</dbReference>
<feature type="domain" description="Immunoglobulin" evidence="1">
    <location>
        <begin position="152"/>
        <end position="230"/>
    </location>
</feature>
<organism evidence="2 3">
    <name type="scientific">Mola mola</name>
    <name type="common">Ocean sunfish</name>
    <name type="synonym">Tetraodon mola</name>
    <dbReference type="NCBI Taxonomy" id="94237"/>
    <lineage>
        <taxon>Eukaryota</taxon>
        <taxon>Metazoa</taxon>
        <taxon>Chordata</taxon>
        <taxon>Craniata</taxon>
        <taxon>Vertebrata</taxon>
        <taxon>Euteleostomi</taxon>
        <taxon>Actinopterygii</taxon>
        <taxon>Neopterygii</taxon>
        <taxon>Teleostei</taxon>
        <taxon>Neoteleostei</taxon>
        <taxon>Acanthomorphata</taxon>
        <taxon>Eupercaria</taxon>
        <taxon>Tetraodontiformes</taxon>
        <taxon>Molidae</taxon>
        <taxon>Mola</taxon>
    </lineage>
</organism>
<dbReference type="PANTHER" id="PTHR11422">
    <property type="entry name" value="T-CELL SURFACE GLYCOPROTEIN CD4"/>
    <property type="match status" value="1"/>
</dbReference>
<dbReference type="InterPro" id="IPR003599">
    <property type="entry name" value="Ig_sub"/>
</dbReference>
<sequence length="268" mass="29673">KCCCSDSCRFFTPLLCFLVGSRVDSFSPSPSTRYVTFKVGNKAVLPCGWKPRLGEVTPPICHIQWKTPAKTVFELRGGRKWQAQELEGQANVPAETLESGDCSLIISDVQISDAGRYESFMVVDAAGRKSRVFIQSVQLSVFGQLLEERNPENSLHVKLQTILDVVCPPRRNSSDWSVLWTQGDNDSRRVQKDGLREQLTVKKLKPEDEGTYRVMDEHGLAISTVLLSVEGETAELMSANHNEAVTISRSALLTLTVGITSVLVPHLP</sequence>
<dbReference type="SUPFAM" id="SSF48726">
    <property type="entry name" value="Immunoglobulin"/>
    <property type="match status" value="1"/>
</dbReference>
<protein>
    <recommendedName>
        <fullName evidence="1">Immunoglobulin domain-containing protein</fullName>
    </recommendedName>
</protein>
<dbReference type="InterPro" id="IPR036179">
    <property type="entry name" value="Ig-like_dom_sf"/>
</dbReference>
<evidence type="ECO:0000313" key="3">
    <source>
        <dbReference type="Proteomes" id="UP000261620"/>
    </source>
</evidence>